<accession>A0A8S9ZU20</accession>
<comment type="similarity">
    <text evidence="1">Belongs to the protein-tyrosine phosphatase family. Non-receptor class dual specificity subfamily.</text>
</comment>
<dbReference type="Proteomes" id="UP000605970">
    <property type="component" value="Unassembled WGS sequence"/>
</dbReference>
<dbReference type="GO" id="GO:0004721">
    <property type="term" value="F:phosphoprotein phosphatase activity"/>
    <property type="evidence" value="ECO:0007669"/>
    <property type="project" value="UniProtKB-KW"/>
</dbReference>
<keyword evidence="3" id="KW-0904">Protein phosphatase</keyword>
<evidence type="ECO:0000313" key="4">
    <source>
        <dbReference type="EMBL" id="KAF7636774.1"/>
    </source>
</evidence>
<gene>
    <name evidence="4" type="ORF">Mgra_00003720</name>
</gene>
<dbReference type="InterPro" id="IPR052103">
    <property type="entry name" value="Dual_spec_Phospatases"/>
</dbReference>
<name>A0A8S9ZU20_9BILA</name>
<comment type="caution">
    <text evidence="4">The sequence shown here is derived from an EMBL/GenBank/DDBJ whole genome shotgun (WGS) entry which is preliminary data.</text>
</comment>
<evidence type="ECO:0000256" key="3">
    <source>
        <dbReference type="ARBA" id="ARBA00022912"/>
    </source>
</evidence>
<keyword evidence="2" id="KW-0378">Hydrolase</keyword>
<dbReference type="GO" id="GO:0005737">
    <property type="term" value="C:cytoplasm"/>
    <property type="evidence" value="ECO:0007669"/>
    <property type="project" value="TreeGrafter"/>
</dbReference>
<dbReference type="AlphaFoldDB" id="A0A8S9ZU20"/>
<dbReference type="PANTHER" id="PTHR45961:SF9">
    <property type="entry name" value="DUAL SPECIFICITY PROTEIN PHOSPHATASE 14"/>
    <property type="match status" value="1"/>
</dbReference>
<dbReference type="OrthoDB" id="285418at2759"/>
<dbReference type="Gene3D" id="3.90.190.10">
    <property type="entry name" value="Protein tyrosine phosphatase superfamily"/>
    <property type="match status" value="1"/>
</dbReference>
<organism evidence="4 5">
    <name type="scientific">Meloidogyne graminicola</name>
    <dbReference type="NCBI Taxonomy" id="189291"/>
    <lineage>
        <taxon>Eukaryota</taxon>
        <taxon>Metazoa</taxon>
        <taxon>Ecdysozoa</taxon>
        <taxon>Nematoda</taxon>
        <taxon>Chromadorea</taxon>
        <taxon>Rhabditida</taxon>
        <taxon>Tylenchina</taxon>
        <taxon>Tylenchomorpha</taxon>
        <taxon>Tylenchoidea</taxon>
        <taxon>Meloidogynidae</taxon>
        <taxon>Meloidogyninae</taxon>
        <taxon>Meloidogyne</taxon>
    </lineage>
</organism>
<dbReference type="PANTHER" id="PTHR45961">
    <property type="entry name" value="IP21249P"/>
    <property type="match status" value="1"/>
</dbReference>
<dbReference type="EMBL" id="JABEBT010000026">
    <property type="protein sequence ID" value="KAF7636774.1"/>
    <property type="molecule type" value="Genomic_DNA"/>
</dbReference>
<keyword evidence="5" id="KW-1185">Reference proteome</keyword>
<evidence type="ECO:0000256" key="2">
    <source>
        <dbReference type="ARBA" id="ARBA00022801"/>
    </source>
</evidence>
<evidence type="ECO:0000256" key="1">
    <source>
        <dbReference type="ARBA" id="ARBA00008601"/>
    </source>
</evidence>
<evidence type="ECO:0000313" key="5">
    <source>
        <dbReference type="Proteomes" id="UP000605970"/>
    </source>
</evidence>
<reference evidence="4" key="1">
    <citation type="journal article" date="2020" name="Ecol. Evol.">
        <title>Genome structure and content of the rice root-knot nematode (Meloidogyne graminicola).</title>
        <authorList>
            <person name="Phan N.T."/>
            <person name="Danchin E.G.J."/>
            <person name="Klopp C."/>
            <person name="Perfus-Barbeoch L."/>
            <person name="Kozlowski D.K."/>
            <person name="Koutsovoulos G.D."/>
            <person name="Lopez-Roques C."/>
            <person name="Bouchez O."/>
            <person name="Zahm M."/>
            <person name="Besnard G."/>
            <person name="Bellafiore S."/>
        </authorList>
    </citation>
    <scope>NUCLEOTIDE SEQUENCE</scope>
    <source>
        <strain evidence="4">VN-18</strain>
    </source>
</reference>
<dbReference type="InterPro" id="IPR029021">
    <property type="entry name" value="Prot-tyrosine_phosphatase-like"/>
</dbReference>
<proteinExistence type="inferred from homology"/>
<protein>
    <submittedName>
        <fullName evidence="4">Uncharacterized protein</fullName>
    </submittedName>
</protein>
<sequence length="154" mass="17068">MPPLSFCVNEHYAQISELIPGLYICGVNGLTAANICAFRIQLIVNATREVPNLKCLGQVPRMKLWVEDTPEEDLFAHFDLVVDQVYLKSVIPDKFNRPLSPTNIGEDSSIHQLKPMADESFLTTKRRRSSSGGSDRARFVPVLEPLAELAEAAG</sequence>